<dbReference type="OrthoDB" id="5413827at2759"/>
<keyword evidence="3" id="KW-1185">Reference proteome</keyword>
<accession>A0A3M7LWY2</accession>
<feature type="region of interest" description="Disordered" evidence="1">
    <location>
        <begin position="1"/>
        <end position="24"/>
    </location>
</feature>
<gene>
    <name evidence="2" type="ORF">GMOD_00002111</name>
</gene>
<organism evidence="2 3">
    <name type="scientific">Pyrenophora seminiperda CCB06</name>
    <dbReference type="NCBI Taxonomy" id="1302712"/>
    <lineage>
        <taxon>Eukaryota</taxon>
        <taxon>Fungi</taxon>
        <taxon>Dikarya</taxon>
        <taxon>Ascomycota</taxon>
        <taxon>Pezizomycotina</taxon>
        <taxon>Dothideomycetes</taxon>
        <taxon>Pleosporomycetidae</taxon>
        <taxon>Pleosporales</taxon>
        <taxon>Pleosporineae</taxon>
        <taxon>Pleosporaceae</taxon>
        <taxon>Pyrenophora</taxon>
    </lineage>
</organism>
<dbReference type="EMBL" id="KE747809">
    <property type="protein sequence ID" value="RMZ66748.1"/>
    <property type="molecule type" value="Genomic_DNA"/>
</dbReference>
<reference evidence="2 3" key="1">
    <citation type="journal article" date="2014" name="PLoS ONE">
        <title>De novo Genome Assembly of the Fungal Plant Pathogen Pyrenophora semeniperda.</title>
        <authorList>
            <person name="Soliai M.M."/>
            <person name="Meyer S.E."/>
            <person name="Udall J.A."/>
            <person name="Elzinga D.E."/>
            <person name="Hermansen R.A."/>
            <person name="Bodily P.M."/>
            <person name="Hart A.A."/>
            <person name="Coleman C.E."/>
        </authorList>
    </citation>
    <scope>NUCLEOTIDE SEQUENCE [LARGE SCALE GENOMIC DNA]</scope>
    <source>
        <strain evidence="2 3">CCB06</strain>
        <tissue evidence="2">Mycelium</tissue>
    </source>
</reference>
<feature type="region of interest" description="Disordered" evidence="1">
    <location>
        <begin position="49"/>
        <end position="72"/>
    </location>
</feature>
<name>A0A3M7LWY2_9PLEO</name>
<dbReference type="Proteomes" id="UP000265663">
    <property type="component" value="Unassembled WGS sequence"/>
</dbReference>
<dbReference type="AlphaFoldDB" id="A0A3M7LWY2"/>
<protein>
    <submittedName>
        <fullName evidence="2">Uncharacterized protein</fullName>
    </submittedName>
</protein>
<evidence type="ECO:0000313" key="2">
    <source>
        <dbReference type="EMBL" id="RMZ66748.1"/>
    </source>
</evidence>
<evidence type="ECO:0000313" key="3">
    <source>
        <dbReference type="Proteomes" id="UP000265663"/>
    </source>
</evidence>
<evidence type="ECO:0000256" key="1">
    <source>
        <dbReference type="SAM" id="MobiDB-lite"/>
    </source>
</evidence>
<proteinExistence type="predicted"/>
<sequence length="112" mass="13144">MAQVEDPGYGSEDEYEDVSSSGPRLQAFENLGELELWISRTYYDDDSEWEDESEEMLTGPPTSKIEKADEDSVKHSIENFTNTMRDKHQRVKVTCRVFLDTRTLKTRWSEHY</sequence>